<keyword evidence="5" id="KW-1185">Reference proteome</keyword>
<reference evidence="2 4" key="1">
    <citation type="submission" date="2015-12" db="EMBL/GenBank/DDBJ databases">
        <title>Amycolatopsis regifaucium genome sequencing and assembly.</title>
        <authorList>
            <person name="Mayilraj S."/>
        </authorList>
    </citation>
    <scope>NUCLEOTIDE SEQUENCE [LARGE SCALE GENOMIC DNA]</scope>
    <source>
        <strain evidence="2 4">GY080</strain>
    </source>
</reference>
<reference evidence="3 5" key="2">
    <citation type="submission" date="2016-11" db="EMBL/GenBank/DDBJ databases">
        <title>Genome sequencing of Amycolatopsis regifaucium.</title>
        <authorList>
            <person name="Mayilraj S."/>
            <person name="Kaur N."/>
        </authorList>
    </citation>
    <scope>NUCLEOTIDE SEQUENCE [LARGE SCALE GENOMIC DNA]</scope>
    <source>
        <strain evidence="3 5">GY080</strain>
    </source>
</reference>
<evidence type="ECO:0000259" key="1">
    <source>
        <dbReference type="Pfam" id="PF00296"/>
    </source>
</evidence>
<proteinExistence type="predicted"/>
<dbReference type="GO" id="GO:0016705">
    <property type="term" value="F:oxidoreductase activity, acting on paired donors, with incorporation or reduction of molecular oxygen"/>
    <property type="evidence" value="ECO:0007669"/>
    <property type="project" value="InterPro"/>
</dbReference>
<evidence type="ECO:0000313" key="4">
    <source>
        <dbReference type="Proteomes" id="UP000076321"/>
    </source>
</evidence>
<dbReference type="InterPro" id="IPR036661">
    <property type="entry name" value="Luciferase-like_sf"/>
</dbReference>
<dbReference type="InterPro" id="IPR051260">
    <property type="entry name" value="Diverse_substr_monoxygenases"/>
</dbReference>
<dbReference type="SUPFAM" id="SSF51679">
    <property type="entry name" value="Bacterial luciferase-like"/>
    <property type="match status" value="1"/>
</dbReference>
<organism evidence="2 4">
    <name type="scientific">Amycolatopsis regifaucium</name>
    <dbReference type="NCBI Taxonomy" id="546365"/>
    <lineage>
        <taxon>Bacteria</taxon>
        <taxon>Bacillati</taxon>
        <taxon>Actinomycetota</taxon>
        <taxon>Actinomycetes</taxon>
        <taxon>Pseudonocardiales</taxon>
        <taxon>Pseudonocardiaceae</taxon>
        <taxon>Amycolatopsis</taxon>
    </lineage>
</organism>
<dbReference type="Proteomes" id="UP000076321">
    <property type="component" value="Unassembled WGS sequence"/>
</dbReference>
<dbReference type="InterPro" id="IPR011251">
    <property type="entry name" value="Luciferase-like_dom"/>
</dbReference>
<protein>
    <submittedName>
        <fullName evidence="2">Monooxygenase</fullName>
    </submittedName>
</protein>
<dbReference type="PANTHER" id="PTHR30011">
    <property type="entry name" value="ALKANESULFONATE MONOOXYGENASE-RELATED"/>
    <property type="match status" value="1"/>
</dbReference>
<evidence type="ECO:0000313" key="2">
    <source>
        <dbReference type="EMBL" id="KZB88339.1"/>
    </source>
</evidence>
<keyword evidence="2" id="KW-0503">Monooxygenase</keyword>
<evidence type="ECO:0000313" key="5">
    <source>
        <dbReference type="Proteomes" id="UP000186883"/>
    </source>
</evidence>
<comment type="caution">
    <text evidence="2">The sequence shown here is derived from an EMBL/GenBank/DDBJ whole genome shotgun (WGS) entry which is preliminary data.</text>
</comment>
<name>A0A154MY06_9PSEU</name>
<feature type="domain" description="Luciferase-like" evidence="1">
    <location>
        <begin position="13"/>
        <end position="232"/>
    </location>
</feature>
<dbReference type="Gene3D" id="3.20.20.30">
    <property type="entry name" value="Luciferase-like domain"/>
    <property type="match status" value="1"/>
</dbReference>
<sequence>MDIGVGLPSTVPGAAGAELIGFAKRAEELGFSTLAVLDRLVYDSYDSLVALAAAAAVTERITLASTILLAAYRPSAAELAKQLASIDRLSGGRLVLGVAAGGREDDFAATGVPYRRRGALLDRLLEDLVEVWSGGGQVPGIGPKPVRDRIPIWIGGHSEAALARAAKHGIGWISPGGSAAAYPDLVERATTAFAAAGRDDKPKMAAMTYVGLGEDNASRGAQYLRDYYSYIGPKAEFLAKGLISDEGRLRETIDNYAAAGCDELLLFPTTADPGQLDQLAKVAFA</sequence>
<gene>
    <name evidence="3" type="ORF">ATP06_0200935</name>
    <name evidence="2" type="ORF">AVL48_20545</name>
</gene>
<evidence type="ECO:0000313" key="3">
    <source>
        <dbReference type="EMBL" id="OKA11450.1"/>
    </source>
</evidence>
<dbReference type="AlphaFoldDB" id="A0A154MY06"/>
<dbReference type="GO" id="GO:0004497">
    <property type="term" value="F:monooxygenase activity"/>
    <property type="evidence" value="ECO:0007669"/>
    <property type="project" value="UniProtKB-KW"/>
</dbReference>
<dbReference type="Proteomes" id="UP000186883">
    <property type="component" value="Unassembled WGS sequence"/>
</dbReference>
<dbReference type="PANTHER" id="PTHR30011:SF32">
    <property type="entry name" value="CONSERVED PROTEIN"/>
    <property type="match status" value="1"/>
</dbReference>
<dbReference type="EMBL" id="LOBU02000001">
    <property type="protein sequence ID" value="OKA11450.1"/>
    <property type="molecule type" value="Genomic_DNA"/>
</dbReference>
<keyword evidence="2" id="KW-0560">Oxidoreductase</keyword>
<dbReference type="Pfam" id="PF00296">
    <property type="entry name" value="Bac_luciferase"/>
    <property type="match status" value="1"/>
</dbReference>
<dbReference type="RefSeq" id="WP_061983633.1">
    <property type="nucleotide sequence ID" value="NZ_FOPQ01000004.1"/>
</dbReference>
<accession>A0A154MY06</accession>
<dbReference type="EMBL" id="LQCI01000002">
    <property type="protein sequence ID" value="KZB88339.1"/>
    <property type="molecule type" value="Genomic_DNA"/>
</dbReference>